<proteinExistence type="predicted"/>
<reference evidence="2" key="1">
    <citation type="journal article" date="2014" name="Genome Announc.">
        <title>Draft genome sequence of the plant-pathogenic soil fungus Rhizoctonia solani anastomosis group 3 strain Rhs1AP.</title>
        <authorList>
            <person name="Cubeta M.A."/>
            <person name="Thomas E."/>
            <person name="Dean R.A."/>
            <person name="Jabaji S."/>
            <person name="Neate S.M."/>
            <person name="Tavantzis S."/>
            <person name="Toda T."/>
            <person name="Vilgalys R."/>
            <person name="Bharathan N."/>
            <person name="Fedorova-Abrams N."/>
            <person name="Pakala S.B."/>
            <person name="Pakala S.M."/>
            <person name="Zafar N."/>
            <person name="Joardar V."/>
            <person name="Losada L."/>
            <person name="Nierman W.C."/>
        </authorList>
    </citation>
    <scope>NUCLEOTIDE SEQUENCE [LARGE SCALE GENOMIC DNA]</scope>
    <source>
        <strain evidence="2">AG-3</strain>
    </source>
</reference>
<comment type="caution">
    <text evidence="1">The sequence shown here is derived from an EMBL/GenBank/DDBJ whole genome shotgun (WGS) entry which is preliminary data.</text>
</comment>
<name>X8JUW8_9AGAM</name>
<evidence type="ECO:0000313" key="2">
    <source>
        <dbReference type="Proteomes" id="UP000030108"/>
    </source>
</evidence>
<evidence type="ECO:0000313" key="1">
    <source>
        <dbReference type="EMBL" id="EUC66981.1"/>
    </source>
</evidence>
<dbReference type="EMBL" id="JATN01000306">
    <property type="protein sequence ID" value="EUC66981.1"/>
    <property type="molecule type" value="Genomic_DNA"/>
</dbReference>
<dbReference type="Proteomes" id="UP000030108">
    <property type="component" value="Unassembled WGS sequence"/>
</dbReference>
<accession>X8JUW8</accession>
<organism evidence="1 2">
    <name type="scientific">Rhizoctonia solani AG-3 Rhs1AP</name>
    <dbReference type="NCBI Taxonomy" id="1086054"/>
    <lineage>
        <taxon>Eukaryota</taxon>
        <taxon>Fungi</taxon>
        <taxon>Dikarya</taxon>
        <taxon>Basidiomycota</taxon>
        <taxon>Agaricomycotina</taxon>
        <taxon>Agaricomycetes</taxon>
        <taxon>Cantharellales</taxon>
        <taxon>Ceratobasidiaceae</taxon>
        <taxon>Rhizoctonia</taxon>
    </lineage>
</organism>
<protein>
    <submittedName>
        <fullName evidence="1">Uncharacterized protein</fullName>
    </submittedName>
</protein>
<sequence length="69" mass="7699">MLQIAIGYGMGGKSLKRFLRILRSSMFLFCFSPINKMPQIACLSMMYGLAMKPGGNRVASKPGRRLPME</sequence>
<dbReference type="AlphaFoldDB" id="X8JUW8"/>
<gene>
    <name evidence="1" type="ORF">RSOL_517700</name>
</gene>